<dbReference type="InterPro" id="IPR029000">
    <property type="entry name" value="Cyclophilin-like_dom_sf"/>
</dbReference>
<comment type="function">
    <text evidence="5">PPIases accelerate the folding of proteins. It catalyzes the cis-trans isomerization of proline imidic peptide bonds in oligopeptides.</text>
</comment>
<dbReference type="FunFam" id="2.40.100.10:FF:000025">
    <property type="entry name" value="Peptidyl-prolyl cis-trans isomerase CYP19-2"/>
    <property type="match status" value="1"/>
</dbReference>
<evidence type="ECO:0000256" key="2">
    <source>
        <dbReference type="ARBA" id="ARBA00007365"/>
    </source>
</evidence>
<evidence type="ECO:0000256" key="3">
    <source>
        <dbReference type="ARBA" id="ARBA00023110"/>
    </source>
</evidence>
<protein>
    <recommendedName>
        <fullName evidence="5">Peptidyl-prolyl cis-trans isomerase</fullName>
        <shortName evidence="5">PPIase</shortName>
        <ecNumber evidence="5">5.2.1.8</ecNumber>
    </recommendedName>
</protein>
<accession>A0A565BBG7</accession>
<dbReference type="PRINTS" id="PR00153">
    <property type="entry name" value="CSAPPISMRASE"/>
</dbReference>
<feature type="domain" description="PPIase cyclophilin-type" evidence="6">
    <location>
        <begin position="84"/>
        <end position="250"/>
    </location>
</feature>
<dbReference type="EMBL" id="CABITT030000003">
    <property type="protein sequence ID" value="VVA98953.1"/>
    <property type="molecule type" value="Genomic_DNA"/>
</dbReference>
<evidence type="ECO:0000313" key="8">
    <source>
        <dbReference type="Proteomes" id="UP000489600"/>
    </source>
</evidence>
<dbReference type="PANTHER" id="PTHR11071">
    <property type="entry name" value="PEPTIDYL-PROLYL CIS-TRANS ISOMERASE"/>
    <property type="match status" value="1"/>
</dbReference>
<dbReference type="InterPro" id="IPR002130">
    <property type="entry name" value="Cyclophilin-type_PPIase_dom"/>
</dbReference>
<gene>
    <name evidence="7" type="ORF">ANE_LOCUS9398</name>
</gene>
<dbReference type="OrthoDB" id="1039921at2759"/>
<sequence>MEFNYLPNGDFTLTIPPGRGFTINGASGQGFTITVNSAGPSGDGGAGVGGVHPHTGGDGGKLYTNPSFQKTLNPSPVMPNPKVFFDMAVDGRPFGRIVMELFADTTPKTAENFRALCTGEKGMGRLGKPLHYKGSIIHHIDLNFMFCGGDFTAGDGSGGESIYGNRFFEDENFIRKHTGPGIVSMANRGPDTNESQFMISMIKNEYIDDIHVVVGQVIEGLDVIKSIEKEVIIAGNFNFSKLVVIADCGQIS</sequence>
<keyword evidence="8" id="KW-1185">Reference proteome</keyword>
<dbReference type="EC" id="5.2.1.8" evidence="5"/>
<reference evidence="7" key="1">
    <citation type="submission" date="2019-07" db="EMBL/GenBank/DDBJ databases">
        <authorList>
            <person name="Dittberner H."/>
        </authorList>
    </citation>
    <scope>NUCLEOTIDE SEQUENCE [LARGE SCALE GENOMIC DNA]</scope>
</reference>
<evidence type="ECO:0000259" key="6">
    <source>
        <dbReference type="PROSITE" id="PS50072"/>
    </source>
</evidence>
<dbReference type="AlphaFoldDB" id="A0A565BBG7"/>
<dbReference type="Gene3D" id="2.40.100.10">
    <property type="entry name" value="Cyclophilin-like"/>
    <property type="match status" value="1"/>
</dbReference>
<evidence type="ECO:0000256" key="5">
    <source>
        <dbReference type="RuleBase" id="RU363019"/>
    </source>
</evidence>
<proteinExistence type="inferred from homology"/>
<dbReference type="SUPFAM" id="SSF50891">
    <property type="entry name" value="Cyclophilin-like"/>
    <property type="match status" value="1"/>
</dbReference>
<dbReference type="GO" id="GO:0005829">
    <property type="term" value="C:cytosol"/>
    <property type="evidence" value="ECO:0007669"/>
    <property type="project" value="TreeGrafter"/>
</dbReference>
<name>A0A565BBG7_9BRAS</name>
<dbReference type="GO" id="GO:0005886">
    <property type="term" value="C:plasma membrane"/>
    <property type="evidence" value="ECO:0007669"/>
    <property type="project" value="TreeGrafter"/>
</dbReference>
<dbReference type="Proteomes" id="UP000489600">
    <property type="component" value="Unassembled WGS sequence"/>
</dbReference>
<dbReference type="GO" id="GO:0016018">
    <property type="term" value="F:cyclosporin A binding"/>
    <property type="evidence" value="ECO:0007669"/>
    <property type="project" value="TreeGrafter"/>
</dbReference>
<dbReference type="Pfam" id="PF00160">
    <property type="entry name" value="Pro_isomerase"/>
    <property type="match status" value="1"/>
</dbReference>
<dbReference type="PROSITE" id="PS50072">
    <property type="entry name" value="CSA_PPIASE_2"/>
    <property type="match status" value="1"/>
</dbReference>
<evidence type="ECO:0000256" key="1">
    <source>
        <dbReference type="ARBA" id="ARBA00000971"/>
    </source>
</evidence>
<comment type="catalytic activity">
    <reaction evidence="1 5">
        <text>[protein]-peptidylproline (omega=180) = [protein]-peptidylproline (omega=0)</text>
        <dbReference type="Rhea" id="RHEA:16237"/>
        <dbReference type="Rhea" id="RHEA-COMP:10747"/>
        <dbReference type="Rhea" id="RHEA-COMP:10748"/>
        <dbReference type="ChEBI" id="CHEBI:83833"/>
        <dbReference type="ChEBI" id="CHEBI:83834"/>
        <dbReference type="EC" id="5.2.1.8"/>
    </reaction>
</comment>
<comment type="similarity">
    <text evidence="2 5">Belongs to the cyclophilin-type PPIase family.</text>
</comment>
<dbReference type="PANTHER" id="PTHR11071:SF498">
    <property type="entry name" value="PEPTIDYL-PROLYL CIS-TRANS ISOMERASE"/>
    <property type="match status" value="1"/>
</dbReference>
<organism evidence="7 8">
    <name type="scientific">Arabis nemorensis</name>
    <dbReference type="NCBI Taxonomy" id="586526"/>
    <lineage>
        <taxon>Eukaryota</taxon>
        <taxon>Viridiplantae</taxon>
        <taxon>Streptophyta</taxon>
        <taxon>Embryophyta</taxon>
        <taxon>Tracheophyta</taxon>
        <taxon>Spermatophyta</taxon>
        <taxon>Magnoliopsida</taxon>
        <taxon>eudicotyledons</taxon>
        <taxon>Gunneridae</taxon>
        <taxon>Pentapetalae</taxon>
        <taxon>rosids</taxon>
        <taxon>malvids</taxon>
        <taxon>Brassicales</taxon>
        <taxon>Brassicaceae</taxon>
        <taxon>Arabideae</taxon>
        <taxon>Arabis</taxon>
    </lineage>
</organism>
<evidence type="ECO:0000256" key="4">
    <source>
        <dbReference type="ARBA" id="ARBA00023235"/>
    </source>
</evidence>
<dbReference type="GO" id="GO:0006457">
    <property type="term" value="P:protein folding"/>
    <property type="evidence" value="ECO:0007669"/>
    <property type="project" value="TreeGrafter"/>
</dbReference>
<dbReference type="GO" id="GO:0003755">
    <property type="term" value="F:peptidyl-prolyl cis-trans isomerase activity"/>
    <property type="evidence" value="ECO:0007669"/>
    <property type="project" value="UniProtKB-UniRule"/>
</dbReference>
<evidence type="ECO:0000313" key="7">
    <source>
        <dbReference type="EMBL" id="VVA98953.1"/>
    </source>
</evidence>
<keyword evidence="4 5" id="KW-0413">Isomerase</keyword>
<keyword evidence="3 5" id="KW-0697">Rotamase</keyword>
<comment type="caution">
    <text evidence="7">The sequence shown here is derived from an EMBL/GenBank/DDBJ whole genome shotgun (WGS) entry which is preliminary data.</text>
</comment>